<dbReference type="InterPro" id="IPR039182">
    <property type="entry name" value="Pop1"/>
</dbReference>
<dbReference type="Pfam" id="PF00400">
    <property type="entry name" value="WD40"/>
    <property type="match status" value="4"/>
</dbReference>
<feature type="domain" description="POP1 C-terminal" evidence="9">
    <location>
        <begin position="692"/>
        <end position="867"/>
    </location>
</feature>
<dbReference type="GO" id="GO:0001682">
    <property type="term" value="P:tRNA 5'-leader removal"/>
    <property type="evidence" value="ECO:0007669"/>
    <property type="project" value="InterPro"/>
</dbReference>
<dbReference type="InterPro" id="IPR015943">
    <property type="entry name" value="WD40/YVTN_repeat-like_dom_sf"/>
</dbReference>
<gene>
    <name evidence="10" type="ORF">BGW38_004904</name>
</gene>
<feature type="region of interest" description="Disordered" evidence="6">
    <location>
        <begin position="1"/>
        <end position="24"/>
    </location>
</feature>
<dbReference type="Pfam" id="PF22770">
    <property type="entry name" value="POP1_C"/>
    <property type="match status" value="1"/>
</dbReference>
<feature type="domain" description="Pop1 N-terminal" evidence="7">
    <location>
        <begin position="120"/>
        <end position="186"/>
    </location>
</feature>
<evidence type="ECO:0000256" key="5">
    <source>
        <dbReference type="SAM" id="Coils"/>
    </source>
</evidence>
<dbReference type="SUPFAM" id="SSF103025">
    <property type="entry name" value="Folate-binding domain"/>
    <property type="match status" value="1"/>
</dbReference>
<keyword evidence="3" id="KW-0539">Nucleus</keyword>
<dbReference type="PANTHER" id="PTHR22731">
    <property type="entry name" value="RIBONUCLEASES P/MRP PROTEIN SUBUNIT POP1"/>
    <property type="match status" value="1"/>
</dbReference>
<keyword evidence="11" id="KW-1185">Reference proteome</keyword>
<keyword evidence="2" id="KW-0819">tRNA processing</keyword>
<sequence length="1659" mass="185824">MDNDNNKKRPAQAAAQGKDKKRGMEIRANRVDVIPFTEARAFEISAMHNAMEKSRSSAAQRAFQSLPRNLRRRTASFNLNRLPARLRERAQREVESDPVKKGKKPDCRFKRRKTRTLLEEYSKRQGDKQWLETHIWHSKRMKMTDLWGFKLPLHSNENGIRSTYKSSNHQCIIQDMSYFGFMEISGRKKSIVNLFESMFDPSMPSVGSARYTKGTRHFSTFLYEYRSFPQKLVGPASFLWRQVPKSATTTSDMETDDNSLSGNGQLLIWLHPSAFEHALRSVKEAVTALKLEKKVSVKDLESSLVMFDFTGPRSTALLKAVLNPNESDTAEPYQEAHKAWKLLSSLRSSTSVPPGAVISLLVDDPRLTFPQKTDPRQSNLPAQEEKEAFELLSHWPDSIASSSIWDVQEREGVKASMASIASLDKRRSELLIPGTKLSPTETDSRIPVMLLQRQGRPQISRDMGGSDNEYLCGWTLIVPRGWGMPFWKSFIFAGARAGGVRERRSFHFEAGQSCFPYDFPTTKAYDDFASEYKTVTEAKYNRTPVAKRVNYTKMGVDDPFEAPWVKCLSVGATILGFDSLPAPKDDVAMEAKSSGQDDQNTDADKSKDNSVVTALGLDPEKIWLLQSPKLVNALVDAAWVAGGGGNGKSTPEEQTTGSLRLDLQRLNNVVLISLGDMLKQSSILPWPRVEDALVRVGIDFMNRGKISENGMIFAIPEDKYETWLARAKVRGKREITGKPRFAPKPIREWVDLDMEEEDDKEDREFDFDQLATTQPPPGTLIGYVTTGQYCYSDGKSYGIGCCSATGVASVLELETRYKLKHKIEAGPYIDLEAEMSNTRLVNFQKVPRMMVIVRSTRSRVSRLARLNQAPFCACPFLFTSSFHKHTIEMEVHRCRFVDYIPSAINALAFAPKTTRPVMACGRANGDIEIWNPTNDWTLAKIIPGGKNTSVEALAWSHQTILTEDEDFWDSEKEKKRALRKLARAPARLFSAGLNAIVTEWDLVTLKPKRTVDSHGGAVWCMAINNANTVLAVGCEDGCVRLFDIADGELTFIRSFDKQKTRILSLAWSLDDKTIITGSANSAVYKWDAELGRVVTRMTVERVPGEDTLVWSVKVLANGDFVSGDSLGHVKFWDGSSATMVQSFTSHGADVLCLAVSEDGKTVFSSGVDRKCCRYRFVDQVDAPKKLGKRNGDSNKSDLVSKWVLSGSGRSHSHDVRALALNESRNVDALVSGGVDVSMVVCSPSTFPDNNMRRLPYVPQRPVISVSQSQRLMLCRMPHGVKVWRLGKTATPVQPFTELEIGSRLDLIQPQQAILEMNFRDDLNLTASALSEDGHWIAVADIDEVRLFRIENHATHAEQLVVKKQKSFPGVRGTGAHHLTFTPDNQRLVVASTDSQVAIVDLSQWETGTFDILRQFGQHSGSGADGEDFMDVDGNDELGDDAQAETITSMAVSVDGQWLATGDLKRRIFIFNLDTLQTRRLTDWSREHSSDSRFPKKFLDLKDKIHGIAFNPARKNTLMVWGASYVCHVDLDRGVGDRNALLNIGKRKRADQLKEELQKQRRERQLKKYAALGIKPGPELETGEAVVVLEGKKSGKVLATATKTHVSEKKEEINFQLLNKFQPLMYVDFLDDNSMLAVELPFVKILSTLPPSYYRASYGT</sequence>
<organism evidence="10 11">
    <name type="scientific">Lunasporangiospora selenospora</name>
    <dbReference type="NCBI Taxonomy" id="979761"/>
    <lineage>
        <taxon>Eukaryota</taxon>
        <taxon>Fungi</taxon>
        <taxon>Fungi incertae sedis</taxon>
        <taxon>Mucoromycota</taxon>
        <taxon>Mortierellomycotina</taxon>
        <taxon>Mortierellomycetes</taxon>
        <taxon>Mortierellales</taxon>
        <taxon>Mortierellaceae</taxon>
        <taxon>Lunasporangiospora</taxon>
    </lineage>
</organism>
<comment type="caution">
    <text evidence="10">The sequence shown here is derived from an EMBL/GenBank/DDBJ whole genome shotgun (WGS) entry which is preliminary data.</text>
</comment>
<dbReference type="SMART" id="SM00320">
    <property type="entry name" value="WD40"/>
    <property type="match status" value="10"/>
</dbReference>
<feature type="domain" description="Pop1 N-terminal" evidence="7">
    <location>
        <begin position="36"/>
        <end position="113"/>
    </location>
</feature>
<evidence type="ECO:0000256" key="4">
    <source>
        <dbReference type="PROSITE-ProRule" id="PRU00221"/>
    </source>
</evidence>
<dbReference type="InterPro" id="IPR055079">
    <property type="entry name" value="POP1_C"/>
</dbReference>
<evidence type="ECO:0000313" key="10">
    <source>
        <dbReference type="EMBL" id="KAF9584858.1"/>
    </source>
</evidence>
<dbReference type="GO" id="GO:0005655">
    <property type="term" value="C:nucleolar ribonuclease P complex"/>
    <property type="evidence" value="ECO:0007669"/>
    <property type="project" value="InterPro"/>
</dbReference>
<dbReference type="InterPro" id="IPR036322">
    <property type="entry name" value="WD40_repeat_dom_sf"/>
</dbReference>
<evidence type="ECO:0000256" key="1">
    <source>
        <dbReference type="ARBA" id="ARBA00004123"/>
    </source>
</evidence>
<feature type="region of interest" description="Disordered" evidence="6">
    <location>
        <begin position="587"/>
        <end position="607"/>
    </location>
</feature>
<dbReference type="PANTHER" id="PTHR22731:SF3">
    <property type="entry name" value="RIBONUCLEASES P_MRP PROTEIN SUBUNIT POP1"/>
    <property type="match status" value="1"/>
</dbReference>
<dbReference type="InterPro" id="IPR009723">
    <property type="entry name" value="Pop1_N"/>
</dbReference>
<dbReference type="OrthoDB" id="8883818at2759"/>
<dbReference type="Gene3D" id="2.130.10.10">
    <property type="entry name" value="YVTN repeat-like/Quinoprotein amine dehydrogenase"/>
    <property type="match status" value="3"/>
</dbReference>
<keyword evidence="5" id="KW-0175">Coiled coil</keyword>
<name>A0A9P6KHA1_9FUNG</name>
<protein>
    <submittedName>
        <fullName evidence="10">Uncharacterized protein</fullName>
    </submittedName>
</protein>
<dbReference type="InterPro" id="IPR027266">
    <property type="entry name" value="TrmE/GcvT-like"/>
</dbReference>
<evidence type="ECO:0000259" key="9">
    <source>
        <dbReference type="Pfam" id="PF22770"/>
    </source>
</evidence>
<dbReference type="SUPFAM" id="SSF50978">
    <property type="entry name" value="WD40 repeat-like"/>
    <property type="match status" value="2"/>
</dbReference>
<proteinExistence type="predicted"/>
<feature type="repeat" description="WD" evidence="4">
    <location>
        <begin position="1011"/>
        <end position="1052"/>
    </location>
</feature>
<feature type="coiled-coil region" evidence="5">
    <location>
        <begin position="1542"/>
        <end position="1569"/>
    </location>
</feature>
<evidence type="ECO:0000313" key="11">
    <source>
        <dbReference type="Proteomes" id="UP000780801"/>
    </source>
</evidence>
<dbReference type="Proteomes" id="UP000780801">
    <property type="component" value="Unassembled WGS sequence"/>
</dbReference>
<dbReference type="Pfam" id="PF06978">
    <property type="entry name" value="POP1_N"/>
    <property type="match status" value="2"/>
</dbReference>
<keyword evidence="4" id="KW-0853">WD repeat</keyword>
<dbReference type="EMBL" id="JAABOA010000312">
    <property type="protein sequence ID" value="KAF9584858.1"/>
    <property type="molecule type" value="Genomic_DNA"/>
</dbReference>
<dbReference type="Pfam" id="PF08170">
    <property type="entry name" value="POPLD"/>
    <property type="match status" value="1"/>
</dbReference>
<dbReference type="PROSITE" id="PS50082">
    <property type="entry name" value="WD_REPEATS_2"/>
    <property type="match status" value="2"/>
</dbReference>
<evidence type="ECO:0000259" key="8">
    <source>
        <dbReference type="Pfam" id="PF08170"/>
    </source>
</evidence>
<feature type="domain" description="POPLD" evidence="8">
    <location>
        <begin position="473"/>
        <end position="564"/>
    </location>
</feature>
<evidence type="ECO:0000256" key="6">
    <source>
        <dbReference type="SAM" id="MobiDB-lite"/>
    </source>
</evidence>
<reference evidence="10" key="1">
    <citation type="journal article" date="2020" name="Fungal Divers.">
        <title>Resolving the Mortierellaceae phylogeny through synthesis of multi-gene phylogenetics and phylogenomics.</title>
        <authorList>
            <person name="Vandepol N."/>
            <person name="Liber J."/>
            <person name="Desiro A."/>
            <person name="Na H."/>
            <person name="Kennedy M."/>
            <person name="Barry K."/>
            <person name="Grigoriev I.V."/>
            <person name="Miller A.N."/>
            <person name="O'Donnell K."/>
            <person name="Stajich J.E."/>
            <person name="Bonito G."/>
        </authorList>
    </citation>
    <scope>NUCLEOTIDE SEQUENCE</scope>
    <source>
        <strain evidence="10">KOD1015</strain>
    </source>
</reference>
<accession>A0A9P6KHA1</accession>
<evidence type="ECO:0000256" key="2">
    <source>
        <dbReference type="ARBA" id="ARBA00022694"/>
    </source>
</evidence>
<evidence type="ECO:0000259" key="7">
    <source>
        <dbReference type="Pfam" id="PF06978"/>
    </source>
</evidence>
<dbReference type="InterPro" id="IPR001680">
    <property type="entry name" value="WD40_rpt"/>
</dbReference>
<dbReference type="GO" id="GO:0000172">
    <property type="term" value="C:ribonuclease MRP complex"/>
    <property type="evidence" value="ECO:0007669"/>
    <property type="project" value="InterPro"/>
</dbReference>
<comment type="subcellular location">
    <subcellularLocation>
        <location evidence="1">Nucleus</location>
    </subcellularLocation>
</comment>
<dbReference type="Gene3D" id="3.30.1360.120">
    <property type="entry name" value="Probable tRNA modification gtpase trme, domain 1"/>
    <property type="match status" value="1"/>
</dbReference>
<evidence type="ECO:0000256" key="3">
    <source>
        <dbReference type="ARBA" id="ARBA00023242"/>
    </source>
</evidence>
<dbReference type="InterPro" id="IPR012590">
    <property type="entry name" value="POPLD_dom"/>
</dbReference>
<feature type="repeat" description="WD" evidence="4">
    <location>
        <begin position="1055"/>
        <end position="1096"/>
    </location>
</feature>